<dbReference type="AlphaFoldDB" id="A0AAX6ESI8"/>
<evidence type="ECO:0000313" key="1">
    <source>
        <dbReference type="EMBL" id="KAJ6807044.1"/>
    </source>
</evidence>
<proteinExistence type="predicted"/>
<gene>
    <name evidence="1" type="ORF">M6B38_106865</name>
</gene>
<organism evidence="1 2">
    <name type="scientific">Iris pallida</name>
    <name type="common">Sweet iris</name>
    <dbReference type="NCBI Taxonomy" id="29817"/>
    <lineage>
        <taxon>Eukaryota</taxon>
        <taxon>Viridiplantae</taxon>
        <taxon>Streptophyta</taxon>
        <taxon>Embryophyta</taxon>
        <taxon>Tracheophyta</taxon>
        <taxon>Spermatophyta</taxon>
        <taxon>Magnoliopsida</taxon>
        <taxon>Liliopsida</taxon>
        <taxon>Asparagales</taxon>
        <taxon>Iridaceae</taxon>
        <taxon>Iridoideae</taxon>
        <taxon>Irideae</taxon>
        <taxon>Iris</taxon>
    </lineage>
</organism>
<reference evidence="1" key="2">
    <citation type="submission" date="2023-04" db="EMBL/GenBank/DDBJ databases">
        <authorList>
            <person name="Bruccoleri R.E."/>
            <person name="Oakeley E.J."/>
            <person name="Faust A.-M."/>
            <person name="Dessus-Babus S."/>
            <person name="Altorfer M."/>
            <person name="Burckhardt D."/>
            <person name="Oertli M."/>
            <person name="Naumann U."/>
            <person name="Petersen F."/>
            <person name="Wong J."/>
        </authorList>
    </citation>
    <scope>NUCLEOTIDE SEQUENCE</scope>
    <source>
        <strain evidence="1">GSM-AAB239-AS_SAM_17_03QT</strain>
        <tissue evidence="1">Leaf</tissue>
    </source>
</reference>
<comment type="caution">
    <text evidence="1">The sequence shown here is derived from an EMBL/GenBank/DDBJ whole genome shotgun (WGS) entry which is preliminary data.</text>
</comment>
<keyword evidence="2" id="KW-1185">Reference proteome</keyword>
<protein>
    <submittedName>
        <fullName evidence="1">Extensin</fullName>
    </submittedName>
</protein>
<accession>A0AAX6ESI8</accession>
<dbReference type="Proteomes" id="UP001140949">
    <property type="component" value="Unassembled WGS sequence"/>
</dbReference>
<reference evidence="1" key="1">
    <citation type="journal article" date="2023" name="GigaByte">
        <title>Genome assembly of the bearded iris, Iris pallida Lam.</title>
        <authorList>
            <person name="Bruccoleri R.E."/>
            <person name="Oakeley E.J."/>
            <person name="Faust A.M.E."/>
            <person name="Altorfer M."/>
            <person name="Dessus-Babus S."/>
            <person name="Burckhardt D."/>
            <person name="Oertli M."/>
            <person name="Naumann U."/>
            <person name="Petersen F."/>
            <person name="Wong J."/>
        </authorList>
    </citation>
    <scope>NUCLEOTIDE SEQUENCE</scope>
    <source>
        <strain evidence="1">GSM-AAB239-AS_SAM_17_03QT</strain>
    </source>
</reference>
<name>A0AAX6ESI8_IRIPA</name>
<dbReference type="EMBL" id="JANAVB010034309">
    <property type="protein sequence ID" value="KAJ6807044.1"/>
    <property type="molecule type" value="Genomic_DNA"/>
</dbReference>
<evidence type="ECO:0000313" key="2">
    <source>
        <dbReference type="Proteomes" id="UP001140949"/>
    </source>
</evidence>
<sequence length="67" mass="7282">MVESTGTWEVSIGYVLVAVPRRRGSTSLRRPIDARGSGQSALCCHHFGLTMKNPGLPRRLCGGEGWI</sequence>